<sequence>MLPLIFRFSPAFLKALALVEAMPAAPAAKPARKRKPPARRPRKAVE</sequence>
<organism evidence="2">
    <name type="scientific">mine drainage metagenome</name>
    <dbReference type="NCBI Taxonomy" id="410659"/>
    <lineage>
        <taxon>unclassified sequences</taxon>
        <taxon>metagenomes</taxon>
        <taxon>ecological metagenomes</taxon>
    </lineage>
</organism>
<proteinExistence type="predicted"/>
<reference evidence="2" key="1">
    <citation type="submission" date="2016-10" db="EMBL/GenBank/DDBJ databases">
        <title>Sequence of Gallionella enrichment culture.</title>
        <authorList>
            <person name="Poehlein A."/>
            <person name="Muehling M."/>
            <person name="Daniel R."/>
        </authorList>
    </citation>
    <scope>NUCLEOTIDE SEQUENCE</scope>
</reference>
<feature type="region of interest" description="Disordered" evidence="1">
    <location>
        <begin position="23"/>
        <end position="46"/>
    </location>
</feature>
<evidence type="ECO:0000256" key="1">
    <source>
        <dbReference type="SAM" id="MobiDB-lite"/>
    </source>
</evidence>
<comment type="caution">
    <text evidence="2">The sequence shown here is derived from an EMBL/GenBank/DDBJ whole genome shotgun (WGS) entry which is preliminary data.</text>
</comment>
<protein>
    <submittedName>
        <fullName evidence="2">Uncharacterized protein</fullName>
    </submittedName>
</protein>
<name>A0A1J5SQ36_9ZZZZ</name>
<feature type="compositionally biased region" description="Basic residues" evidence="1">
    <location>
        <begin position="30"/>
        <end position="46"/>
    </location>
</feature>
<dbReference type="EMBL" id="MLJW01000045">
    <property type="protein sequence ID" value="OIR06165.1"/>
    <property type="molecule type" value="Genomic_DNA"/>
</dbReference>
<evidence type="ECO:0000313" key="2">
    <source>
        <dbReference type="EMBL" id="OIR06165.1"/>
    </source>
</evidence>
<gene>
    <name evidence="2" type="ORF">GALL_116370</name>
</gene>
<accession>A0A1J5SQ36</accession>
<dbReference type="AlphaFoldDB" id="A0A1J5SQ36"/>